<dbReference type="OrthoDB" id="2418233at2759"/>
<sequence>MMASRPLDLPPSPLIQDFPAQLFRAFNSSECISIEALWNQRVGRFVILSENIAECFGQQVEKVTREDGSIVSFDVDDDMWRLKPHCYRLHKGALVVHFKKSAPNPVASLPGIVNNVDLLFDQMRDSRREDNWDLFQQSLREIETRFAELIIEEHESAQVLAVKCLHLHLYPVPRQFFVLRKKDSPLSRNLQLFLLCECESSKDNQTNPPSEDVVFEETEEDTKIHMSNHGGYDITRPKEFCEKHGPRILMVLRCLQVGLMVAGIVIPGLAAANKTGLFTTILSAFSYNNPSFTDPFEKTKQFVAHHCDLGLTSELDSCSAKVEIPQPLEGPAYNHFRQFLQEADKKGTNGNLTIAFCHRTGRLKWVCKDHCEPSARGKFLLRDLEFEASKMKTAQLDILSGSLTMELPFGDNKGKTSTFYKALIAAPGVNVATVILGSSTSESDFNLMALNIGIANVPRVVLNGSRLGGGSSTNVSDFWYKRVVTFMMSSRCRVIRLVGFQGFFDRAVDITNVQGDRFSHLISLQLDVHIDLRLHMDQLRNMLRLFPGLKYLTINAAYNSTHLKKIQQVIKNLRILTMILPDFMSVVAFSMNDDDEPTHFVEIHTTGSNILLLQGRPQNTILGHLVSLKIDFSDNPQCLLRQSLVDLAYACPQLRMFDIHDSLDQLGSLVEAFNTLPAKDRVIRLQSLKTDHHVSMTIEHKENLPPTTVTMIQMTDAEEGNLHLKKILRDHGPTVQSLVTNGLCGDDLFYALLSSISYGRSSRLEHLTIDQTGLVDVIPIKKLADMLPDLKLTLSLTHLQIEDQQIRGFTCVEAFGCIAERLLLHGQGNSLDWVKYLGYYGTCFRKLRSLEITFGGGRASVDTQALTAIEGLIQSVQATKIPFQSFTLSNFDLTKMRWGRLLNVLNFNTLQSLSVEDTNFSSEQMKALIMKLPEPSMYHHTVGKWTMAPLNELFIKGTDLVKDKGLLSQLETRLLQRVPGIRVIIS</sequence>
<accession>A0A9P3LWP0</accession>
<gene>
    <name evidence="1" type="ORF">EMPS_05626</name>
</gene>
<reference evidence="1" key="2">
    <citation type="journal article" date="2022" name="Microbiol. Resour. Announc.">
        <title>Whole-Genome Sequence of Entomortierella parvispora E1425, a Mucoromycotan Fungus Associated with Burkholderiaceae-Related Endosymbiotic Bacteria.</title>
        <authorList>
            <person name="Herlambang A."/>
            <person name="Guo Y."/>
            <person name="Takashima Y."/>
            <person name="Narisawa K."/>
            <person name="Ohta H."/>
            <person name="Nishizawa T."/>
        </authorList>
    </citation>
    <scope>NUCLEOTIDE SEQUENCE</scope>
    <source>
        <strain evidence="1">E1425</strain>
    </source>
</reference>
<name>A0A9P3LWP0_9FUNG</name>
<evidence type="ECO:0000313" key="1">
    <source>
        <dbReference type="EMBL" id="GJJ73268.1"/>
    </source>
</evidence>
<dbReference type="Proteomes" id="UP000827284">
    <property type="component" value="Unassembled WGS sequence"/>
</dbReference>
<reference evidence="1" key="1">
    <citation type="submission" date="2021-11" db="EMBL/GenBank/DDBJ databases">
        <authorList>
            <person name="Herlambang A."/>
            <person name="Guo Y."/>
            <person name="Takashima Y."/>
            <person name="Nishizawa T."/>
        </authorList>
    </citation>
    <scope>NUCLEOTIDE SEQUENCE</scope>
    <source>
        <strain evidence="1">E1425</strain>
    </source>
</reference>
<evidence type="ECO:0000313" key="2">
    <source>
        <dbReference type="Proteomes" id="UP000827284"/>
    </source>
</evidence>
<comment type="caution">
    <text evidence="1">The sequence shown here is derived from an EMBL/GenBank/DDBJ whole genome shotgun (WGS) entry which is preliminary data.</text>
</comment>
<dbReference type="AlphaFoldDB" id="A0A9P3LWP0"/>
<organism evidence="1 2">
    <name type="scientific">Entomortierella parvispora</name>
    <dbReference type="NCBI Taxonomy" id="205924"/>
    <lineage>
        <taxon>Eukaryota</taxon>
        <taxon>Fungi</taxon>
        <taxon>Fungi incertae sedis</taxon>
        <taxon>Mucoromycota</taxon>
        <taxon>Mortierellomycotina</taxon>
        <taxon>Mortierellomycetes</taxon>
        <taxon>Mortierellales</taxon>
        <taxon>Mortierellaceae</taxon>
        <taxon>Entomortierella</taxon>
    </lineage>
</organism>
<keyword evidence="2" id="KW-1185">Reference proteome</keyword>
<protein>
    <submittedName>
        <fullName evidence="1">Uncharacterized protein</fullName>
    </submittedName>
</protein>
<dbReference type="InterPro" id="IPR032675">
    <property type="entry name" value="LRR_dom_sf"/>
</dbReference>
<dbReference type="EMBL" id="BQFW01000007">
    <property type="protein sequence ID" value="GJJ73268.1"/>
    <property type="molecule type" value="Genomic_DNA"/>
</dbReference>
<dbReference type="Gene3D" id="3.80.10.10">
    <property type="entry name" value="Ribonuclease Inhibitor"/>
    <property type="match status" value="1"/>
</dbReference>
<proteinExistence type="predicted"/>